<comment type="caution">
    <text evidence="5">The sequence shown here is derived from an EMBL/GenBank/DDBJ whole genome shotgun (WGS) entry which is preliminary data.</text>
</comment>
<proteinExistence type="predicted"/>
<feature type="domain" description="HTH araC/xylS-type" evidence="4">
    <location>
        <begin position="199"/>
        <end position="298"/>
    </location>
</feature>
<dbReference type="SUPFAM" id="SSF46689">
    <property type="entry name" value="Homeodomain-like"/>
    <property type="match status" value="1"/>
</dbReference>
<evidence type="ECO:0000256" key="2">
    <source>
        <dbReference type="ARBA" id="ARBA00023125"/>
    </source>
</evidence>
<dbReference type="Proteomes" id="UP000005938">
    <property type="component" value="Unassembled WGS sequence"/>
</dbReference>
<dbReference type="PRINTS" id="PR00032">
    <property type="entry name" value="HTHARAC"/>
</dbReference>
<dbReference type="Gene3D" id="1.10.10.60">
    <property type="entry name" value="Homeodomain-like"/>
    <property type="match status" value="2"/>
</dbReference>
<evidence type="ECO:0000256" key="3">
    <source>
        <dbReference type="ARBA" id="ARBA00023163"/>
    </source>
</evidence>
<keyword evidence="1" id="KW-0805">Transcription regulation</keyword>
<dbReference type="SMART" id="SM00342">
    <property type="entry name" value="HTH_ARAC"/>
    <property type="match status" value="1"/>
</dbReference>
<evidence type="ECO:0000313" key="6">
    <source>
        <dbReference type="Proteomes" id="UP000005938"/>
    </source>
</evidence>
<dbReference type="GO" id="GO:0043565">
    <property type="term" value="F:sequence-specific DNA binding"/>
    <property type="evidence" value="ECO:0007669"/>
    <property type="project" value="InterPro"/>
</dbReference>
<dbReference type="InterPro" id="IPR018060">
    <property type="entry name" value="HTH_AraC"/>
</dbReference>
<gene>
    <name evidence="5" type="ORF">W5A_13465</name>
</gene>
<keyword evidence="6" id="KW-1185">Reference proteome</keyword>
<evidence type="ECO:0000259" key="4">
    <source>
        <dbReference type="PROSITE" id="PS01124"/>
    </source>
</evidence>
<dbReference type="PROSITE" id="PS01124">
    <property type="entry name" value="HTH_ARAC_FAMILY_2"/>
    <property type="match status" value="1"/>
</dbReference>
<protein>
    <submittedName>
        <fullName evidence="5">AraC family transcriptional regulator</fullName>
    </submittedName>
</protein>
<dbReference type="GO" id="GO:0003700">
    <property type="term" value="F:DNA-binding transcription factor activity"/>
    <property type="evidence" value="ECO:0007669"/>
    <property type="project" value="InterPro"/>
</dbReference>
<dbReference type="EMBL" id="AJJU01000042">
    <property type="protein sequence ID" value="EID71654.1"/>
    <property type="molecule type" value="Genomic_DNA"/>
</dbReference>
<keyword evidence="2" id="KW-0238">DNA-binding</keyword>
<evidence type="ECO:0000313" key="5">
    <source>
        <dbReference type="EMBL" id="EID71654.1"/>
    </source>
</evidence>
<evidence type="ECO:0000256" key="1">
    <source>
        <dbReference type="ARBA" id="ARBA00023015"/>
    </source>
</evidence>
<dbReference type="STRING" id="946077.W5A_13465"/>
<organism evidence="5 6">
    <name type="scientific">Imtechella halotolerans K1</name>
    <dbReference type="NCBI Taxonomy" id="946077"/>
    <lineage>
        <taxon>Bacteria</taxon>
        <taxon>Pseudomonadati</taxon>
        <taxon>Bacteroidota</taxon>
        <taxon>Flavobacteriia</taxon>
        <taxon>Flavobacteriales</taxon>
        <taxon>Flavobacteriaceae</taxon>
        <taxon>Imtechella</taxon>
    </lineage>
</organism>
<dbReference type="InterPro" id="IPR053142">
    <property type="entry name" value="PchR_regulatory_protein"/>
</dbReference>
<reference evidence="5 6" key="1">
    <citation type="journal article" date="2012" name="J. Bacteriol.">
        <title>Genome Sequence of the Halotolerant Bacterium Imtechella halotolerans K1T.</title>
        <authorList>
            <person name="Kumar S."/>
            <person name="Vikram S."/>
            <person name="Subramanian S."/>
            <person name="Raghava G.P."/>
            <person name="Pinnaka A.K."/>
        </authorList>
    </citation>
    <scope>NUCLEOTIDE SEQUENCE [LARGE SCALE GENOMIC DNA]</scope>
    <source>
        <strain evidence="5 6">K1</strain>
    </source>
</reference>
<dbReference type="AlphaFoldDB" id="I0W5I8"/>
<keyword evidence="3" id="KW-0804">Transcription</keyword>
<sequence length="302" mass="35370">MELYKGKFYTSIERTDYTDVLEAIALCVNMVTEEVRDSFIHEGYVNSRPSYEFSNQFFFILDKEYRITDTCVEIEKFIGFYRKELLGRDFGSLLSVKAKHDWKVLKSIINNSSNDNFPIRLSFLSSNKLLVHLNCAVFIINSTNPALDGSIVVSAFDLVHSNRKYEKENLERVKSQTFNIRKERPNKVVLQYPDVDIIRAVGEHIRNNLKQELPSLVEIAHRFGTNEFKLKQGFKELYGLTVFQFLKEERLKEAFILVAHMDFPLKEIAEKVGFKNATHFSREFKRRYGFRPKELRSSNSDM</sequence>
<dbReference type="Pfam" id="PF12833">
    <property type="entry name" value="HTH_18"/>
    <property type="match status" value="1"/>
</dbReference>
<accession>I0W5I8</accession>
<dbReference type="InterPro" id="IPR009057">
    <property type="entry name" value="Homeodomain-like_sf"/>
</dbReference>
<dbReference type="InterPro" id="IPR020449">
    <property type="entry name" value="Tscrpt_reg_AraC-type_HTH"/>
</dbReference>
<name>I0W5I8_9FLAO</name>
<dbReference type="PANTHER" id="PTHR47893:SF1">
    <property type="entry name" value="REGULATORY PROTEIN PCHR"/>
    <property type="match status" value="1"/>
</dbReference>
<dbReference type="PANTHER" id="PTHR47893">
    <property type="entry name" value="REGULATORY PROTEIN PCHR"/>
    <property type="match status" value="1"/>
</dbReference>
<dbReference type="eggNOG" id="COG2207">
    <property type="taxonomic scope" value="Bacteria"/>
</dbReference>